<proteinExistence type="predicted"/>
<evidence type="ECO:0000259" key="2">
    <source>
        <dbReference type="Pfam" id="PF00650"/>
    </source>
</evidence>
<dbReference type="Pfam" id="PF00650">
    <property type="entry name" value="CRAL_TRIO"/>
    <property type="match status" value="1"/>
</dbReference>
<organism evidence="3 4">
    <name type="scientific">Allacma fusca</name>
    <dbReference type="NCBI Taxonomy" id="39272"/>
    <lineage>
        <taxon>Eukaryota</taxon>
        <taxon>Metazoa</taxon>
        <taxon>Ecdysozoa</taxon>
        <taxon>Arthropoda</taxon>
        <taxon>Hexapoda</taxon>
        <taxon>Collembola</taxon>
        <taxon>Symphypleona</taxon>
        <taxon>Sminthuridae</taxon>
        <taxon>Allacma</taxon>
    </lineage>
</organism>
<comment type="caution">
    <text evidence="3">The sequence shown here is derived from an EMBL/GenBank/DDBJ whole genome shotgun (WGS) entry which is preliminary data.</text>
</comment>
<evidence type="ECO:0000313" key="4">
    <source>
        <dbReference type="Proteomes" id="UP000708208"/>
    </source>
</evidence>
<reference evidence="3" key="1">
    <citation type="submission" date="2021-06" db="EMBL/GenBank/DDBJ databases">
        <authorList>
            <person name="Hodson N. C."/>
            <person name="Mongue J. A."/>
            <person name="Jaron S. K."/>
        </authorList>
    </citation>
    <scope>NUCLEOTIDE SEQUENCE</scope>
</reference>
<gene>
    <name evidence="3" type="ORF">AFUS01_LOCUS28273</name>
</gene>
<name>A0A8J2KMH7_9HEXA</name>
<feature type="chain" id="PRO_5035208450" description="CRAL-TRIO domain-containing protein" evidence="1">
    <location>
        <begin position="20"/>
        <end position="173"/>
    </location>
</feature>
<protein>
    <recommendedName>
        <fullName evidence="2">CRAL-TRIO domain-containing protein</fullName>
    </recommendedName>
</protein>
<dbReference type="Proteomes" id="UP000708208">
    <property type="component" value="Unassembled WGS sequence"/>
</dbReference>
<accession>A0A8J2KMH7</accession>
<feature type="non-terminal residue" evidence="3">
    <location>
        <position position="1"/>
    </location>
</feature>
<evidence type="ECO:0000313" key="3">
    <source>
        <dbReference type="EMBL" id="CAG7817725.1"/>
    </source>
</evidence>
<keyword evidence="1" id="KW-0732">Signal</keyword>
<dbReference type="EMBL" id="CAJVCH010401879">
    <property type="protein sequence ID" value="CAG7817725.1"/>
    <property type="molecule type" value="Genomic_DNA"/>
</dbReference>
<feature type="domain" description="CRAL-TRIO" evidence="2">
    <location>
        <begin position="88"/>
        <end position="166"/>
    </location>
</feature>
<evidence type="ECO:0000256" key="1">
    <source>
        <dbReference type="SAM" id="SignalP"/>
    </source>
</evidence>
<dbReference type="AlphaFoldDB" id="A0A8J2KMH7"/>
<sequence length="173" mass="20397">MYNPLVLLPAFIFLTAVTCHNEINTHQPVHSSSVEPSTNITEGHLRLYRKIHSFLIRTKEYKNFTFQDTVWHVRNDDSWIAPKELQEEFPYYLSGYDYEDQPVWIMEVGKFNLRKYIERGPEGEKNVTTYLFQAVHRVFKSMLDKDTPEREIRGAFIIGDCDGLEIIQTMHLP</sequence>
<keyword evidence="4" id="KW-1185">Reference proteome</keyword>
<dbReference type="InterPro" id="IPR001251">
    <property type="entry name" value="CRAL-TRIO_dom"/>
</dbReference>
<feature type="signal peptide" evidence="1">
    <location>
        <begin position="1"/>
        <end position="19"/>
    </location>
</feature>